<comment type="caution">
    <text evidence="1">The sequence shown here is derived from an EMBL/GenBank/DDBJ whole genome shotgun (WGS) entry which is preliminary data.</text>
</comment>
<evidence type="ECO:0000313" key="2">
    <source>
        <dbReference type="Proteomes" id="UP000003879"/>
    </source>
</evidence>
<accession>A0A0E2ANI4</accession>
<dbReference type="HOGENOM" id="CLU_3408647_0_0_10"/>
<sequence>MTKQDGLQATKSQIIIHRSPLFFTFAQFN</sequence>
<protein>
    <submittedName>
        <fullName evidence="1">Uncharacterized protein</fullName>
    </submittedName>
</protein>
<name>A0A0E2ANI4_BACFG</name>
<reference evidence="1 2" key="1">
    <citation type="submission" date="2012-02" db="EMBL/GenBank/DDBJ databases">
        <title>The Genome Sequence of Bacteroides fragilis CL07T12C05.</title>
        <authorList>
            <consortium name="The Broad Institute Genome Sequencing Platform"/>
            <person name="Earl A."/>
            <person name="Ward D."/>
            <person name="Feldgarden M."/>
            <person name="Gevers D."/>
            <person name="Zitomersky N.L."/>
            <person name="Coyne M.J."/>
            <person name="Comstock L.E."/>
            <person name="Young S.K."/>
            <person name="Zeng Q."/>
            <person name="Gargeya S."/>
            <person name="Fitzgerald M."/>
            <person name="Haas B."/>
            <person name="Abouelleil A."/>
            <person name="Alvarado L."/>
            <person name="Arachchi H.M."/>
            <person name="Berlin A."/>
            <person name="Chapman S.B."/>
            <person name="Gearin G."/>
            <person name="Goldberg J."/>
            <person name="Griggs A."/>
            <person name="Gujja S."/>
            <person name="Hansen M."/>
            <person name="Heiman D."/>
            <person name="Howarth C."/>
            <person name="Larimer J."/>
            <person name="Lui A."/>
            <person name="MacDonald P.J.P."/>
            <person name="McCowen C."/>
            <person name="Montmayeur A."/>
            <person name="Murphy C."/>
            <person name="Neiman D."/>
            <person name="Pearson M."/>
            <person name="Priest M."/>
            <person name="Roberts A."/>
            <person name="Saif S."/>
            <person name="Shea T."/>
            <person name="Sisk P."/>
            <person name="Stolte C."/>
            <person name="Sykes S."/>
            <person name="Wortman J."/>
            <person name="Nusbaum C."/>
            <person name="Birren B."/>
        </authorList>
    </citation>
    <scope>NUCLEOTIDE SEQUENCE [LARGE SCALE GENOMIC DNA]</scope>
    <source>
        <strain evidence="1 2">CL07T12C05</strain>
    </source>
</reference>
<gene>
    <name evidence="1" type="ORF">HMPREF1056_02861</name>
</gene>
<dbReference type="EMBL" id="AGXN01000015">
    <property type="protein sequence ID" value="EIY94684.1"/>
    <property type="molecule type" value="Genomic_DNA"/>
</dbReference>
<dbReference type="Proteomes" id="UP000003879">
    <property type="component" value="Unassembled WGS sequence"/>
</dbReference>
<proteinExistence type="predicted"/>
<evidence type="ECO:0000313" key="1">
    <source>
        <dbReference type="EMBL" id="EIY94684.1"/>
    </source>
</evidence>
<dbReference type="AlphaFoldDB" id="A0A0E2ANI4"/>
<organism evidence="1 2">
    <name type="scientific">Bacteroides fragilis CL07T12C05</name>
    <dbReference type="NCBI Taxonomy" id="997883"/>
    <lineage>
        <taxon>Bacteria</taxon>
        <taxon>Pseudomonadati</taxon>
        <taxon>Bacteroidota</taxon>
        <taxon>Bacteroidia</taxon>
        <taxon>Bacteroidales</taxon>
        <taxon>Bacteroidaceae</taxon>
        <taxon>Bacteroides</taxon>
    </lineage>
</organism>